<dbReference type="EMBL" id="CM023489">
    <property type="protein sequence ID" value="KAH6921728.1"/>
    <property type="molecule type" value="Genomic_DNA"/>
</dbReference>
<protein>
    <submittedName>
        <fullName evidence="1">Uncharacterized protein</fullName>
    </submittedName>
</protein>
<reference evidence="1" key="1">
    <citation type="submission" date="2020-05" db="EMBL/GenBank/DDBJ databases">
        <title>Large-scale comparative analyses of tick genomes elucidate their genetic diversity and vector capacities.</title>
        <authorList>
            <person name="Jia N."/>
            <person name="Wang J."/>
            <person name="Shi W."/>
            <person name="Du L."/>
            <person name="Sun Y."/>
            <person name="Zhan W."/>
            <person name="Jiang J."/>
            <person name="Wang Q."/>
            <person name="Zhang B."/>
            <person name="Ji P."/>
            <person name="Sakyi L.B."/>
            <person name="Cui X."/>
            <person name="Yuan T."/>
            <person name="Jiang B."/>
            <person name="Yang W."/>
            <person name="Lam T.T.-Y."/>
            <person name="Chang Q."/>
            <person name="Ding S."/>
            <person name="Wang X."/>
            <person name="Zhu J."/>
            <person name="Ruan X."/>
            <person name="Zhao L."/>
            <person name="Wei J."/>
            <person name="Que T."/>
            <person name="Du C."/>
            <person name="Cheng J."/>
            <person name="Dai P."/>
            <person name="Han X."/>
            <person name="Huang E."/>
            <person name="Gao Y."/>
            <person name="Liu J."/>
            <person name="Shao H."/>
            <person name="Ye R."/>
            <person name="Li L."/>
            <person name="Wei W."/>
            <person name="Wang X."/>
            <person name="Wang C."/>
            <person name="Yang T."/>
            <person name="Huo Q."/>
            <person name="Li W."/>
            <person name="Guo W."/>
            <person name="Chen H."/>
            <person name="Zhou L."/>
            <person name="Ni X."/>
            <person name="Tian J."/>
            <person name="Zhou Y."/>
            <person name="Sheng Y."/>
            <person name="Liu T."/>
            <person name="Pan Y."/>
            <person name="Xia L."/>
            <person name="Li J."/>
            <person name="Zhao F."/>
            <person name="Cao W."/>
        </authorList>
    </citation>
    <scope>NUCLEOTIDE SEQUENCE</scope>
    <source>
        <strain evidence="1">Hyas-2018</strain>
    </source>
</reference>
<organism evidence="1 2">
    <name type="scientific">Hyalomma asiaticum</name>
    <name type="common">Tick</name>
    <dbReference type="NCBI Taxonomy" id="266040"/>
    <lineage>
        <taxon>Eukaryota</taxon>
        <taxon>Metazoa</taxon>
        <taxon>Ecdysozoa</taxon>
        <taxon>Arthropoda</taxon>
        <taxon>Chelicerata</taxon>
        <taxon>Arachnida</taxon>
        <taxon>Acari</taxon>
        <taxon>Parasitiformes</taxon>
        <taxon>Ixodida</taxon>
        <taxon>Ixodoidea</taxon>
        <taxon>Ixodidae</taxon>
        <taxon>Hyalomminae</taxon>
        <taxon>Hyalomma</taxon>
    </lineage>
</organism>
<evidence type="ECO:0000313" key="2">
    <source>
        <dbReference type="Proteomes" id="UP000821845"/>
    </source>
</evidence>
<comment type="caution">
    <text evidence="1">The sequence shown here is derived from an EMBL/GenBank/DDBJ whole genome shotgun (WGS) entry which is preliminary data.</text>
</comment>
<keyword evidence="2" id="KW-1185">Reference proteome</keyword>
<accession>A0ACB7RHL6</accession>
<name>A0ACB7RHL6_HYAAI</name>
<gene>
    <name evidence="1" type="ORF">HPB50_004370</name>
</gene>
<proteinExistence type="predicted"/>
<dbReference type="Proteomes" id="UP000821845">
    <property type="component" value="Chromosome 9"/>
</dbReference>
<evidence type="ECO:0000313" key="1">
    <source>
        <dbReference type="EMBL" id="KAH6921728.1"/>
    </source>
</evidence>
<sequence>MDVVVVEGKQLGPEHFAEGAGWCEVRKKKKANCPTESAQNHQTQSQRETPATSTMGIDAAAATAAQLKRRCARQVQKLAMASQMPALPAEDYKIIVRPRGGLNVTDYGTDRIYCCLRNAAGIGKEAAEEDSICINIKQNVVVLSRPSETRRDEEAVAAYDSGCSSSSINCGSGGSYYHNRRGRSSSGGSRKSQSRSRSRAPRSRSKSRTRGGGGPGVSAVDCVCQGNQQPQRGHRGNVHQVSWAAVAASPGAGAAGEGRAGGPAAVGAGGSELELAIERALQQRLRPLETTIAELRRENALLREENSKLKGAAPPPQQPQLQERHATPSTPLSPTLSRPEPAGMDTDDESSSVETADERENRPPTGKRIALDPARPDNKKRCGRYEKLRQRVDNIERNLDERFAKQMAQMDEMFNNAIAKLSEHMTQMFATQSTRINDIEARLPPAAGRPIRTINKPYARQQPNQQQQQNTQADVEAHSQQQSSHLDGDGLH</sequence>